<feature type="transmembrane region" description="Helical" evidence="1">
    <location>
        <begin position="84"/>
        <end position="104"/>
    </location>
</feature>
<reference evidence="2" key="1">
    <citation type="submission" date="2021-03" db="EMBL/GenBank/DDBJ databases">
        <title>Actinotalea soli sp. nov., isolated from soil.</title>
        <authorList>
            <person name="Ping W."/>
            <person name="Zhang J."/>
        </authorList>
    </citation>
    <scope>NUCLEOTIDE SEQUENCE</scope>
    <source>
        <strain evidence="2">BY-33</strain>
    </source>
</reference>
<evidence type="ECO:0000313" key="3">
    <source>
        <dbReference type="Proteomes" id="UP000664209"/>
    </source>
</evidence>
<organism evidence="2 3">
    <name type="scientific">Actinotalea soli</name>
    <dbReference type="NCBI Taxonomy" id="2819234"/>
    <lineage>
        <taxon>Bacteria</taxon>
        <taxon>Bacillati</taxon>
        <taxon>Actinomycetota</taxon>
        <taxon>Actinomycetes</taxon>
        <taxon>Micrococcales</taxon>
        <taxon>Cellulomonadaceae</taxon>
        <taxon>Actinotalea</taxon>
    </lineage>
</organism>
<keyword evidence="1" id="KW-0812">Transmembrane</keyword>
<name>A0A939LSM3_9CELL</name>
<dbReference type="RefSeq" id="WP_208055992.1">
    <property type="nucleotide sequence ID" value="NZ_JAGEMK010000005.1"/>
</dbReference>
<feature type="transmembrane region" description="Helical" evidence="1">
    <location>
        <begin position="142"/>
        <end position="161"/>
    </location>
</feature>
<evidence type="ECO:0000313" key="2">
    <source>
        <dbReference type="EMBL" id="MBO1752300.1"/>
    </source>
</evidence>
<proteinExistence type="predicted"/>
<dbReference type="AlphaFoldDB" id="A0A939LSM3"/>
<evidence type="ECO:0000256" key="1">
    <source>
        <dbReference type="SAM" id="Phobius"/>
    </source>
</evidence>
<keyword evidence="1" id="KW-1133">Transmembrane helix</keyword>
<sequence length="180" mass="19419">MTTPLERRQDRVRREWYLLRFDMAMQGYPSAARKALHDELRAEIEAATADVGPSRALPQLGSPRGLADAYYAELGRPCPRPLDGAVVAALVGFAIALSWLSYALGSIDTLGVQGGGTAELSFLAVELTTRGGPGGMGLESSFSWPSLMLLMTVLAGAFALGSRSWRALPTFHPRPHEEHP</sequence>
<gene>
    <name evidence="2" type="ORF">J4G33_10850</name>
</gene>
<keyword evidence="3" id="KW-1185">Reference proteome</keyword>
<comment type="caution">
    <text evidence="2">The sequence shown here is derived from an EMBL/GenBank/DDBJ whole genome shotgun (WGS) entry which is preliminary data.</text>
</comment>
<dbReference type="EMBL" id="JAGEMK010000005">
    <property type="protein sequence ID" value="MBO1752300.1"/>
    <property type="molecule type" value="Genomic_DNA"/>
</dbReference>
<dbReference type="Proteomes" id="UP000664209">
    <property type="component" value="Unassembled WGS sequence"/>
</dbReference>
<protein>
    <submittedName>
        <fullName evidence="2">Uncharacterized protein</fullName>
    </submittedName>
</protein>
<accession>A0A939LSM3</accession>
<keyword evidence="1" id="KW-0472">Membrane</keyword>